<dbReference type="Gene3D" id="3.20.10.10">
    <property type="entry name" value="D-amino Acid Aminotransferase, subunit A, domain 2"/>
    <property type="match status" value="1"/>
</dbReference>
<comment type="caution">
    <text evidence="10">The sequence shown here is derived from an EMBL/GenBank/DDBJ whole genome shotgun (WGS) entry which is preliminary data.</text>
</comment>
<evidence type="ECO:0000256" key="7">
    <source>
        <dbReference type="RuleBase" id="RU004106"/>
    </source>
</evidence>
<evidence type="ECO:0000256" key="5">
    <source>
        <dbReference type="ARBA" id="ARBA00022898"/>
    </source>
</evidence>
<dbReference type="SUPFAM" id="SSF56752">
    <property type="entry name" value="D-aminoacid aminotransferase-like PLP-dependent enzymes"/>
    <property type="match status" value="1"/>
</dbReference>
<comment type="similarity">
    <text evidence="2 7">Belongs to the class-IV pyridoxal-phosphate-dependent aminotransferase family.</text>
</comment>
<comment type="catalytic activity">
    <reaction evidence="9">
        <text>L-isoleucine + 2-oxoglutarate = (S)-3-methyl-2-oxopentanoate + L-glutamate</text>
        <dbReference type="Rhea" id="RHEA:24801"/>
        <dbReference type="ChEBI" id="CHEBI:16810"/>
        <dbReference type="ChEBI" id="CHEBI:29985"/>
        <dbReference type="ChEBI" id="CHEBI:35146"/>
        <dbReference type="ChEBI" id="CHEBI:58045"/>
        <dbReference type="EC" id="2.6.1.42"/>
    </reaction>
</comment>
<dbReference type="Proteomes" id="UP000249390">
    <property type="component" value="Unassembled WGS sequence"/>
</dbReference>
<dbReference type="GO" id="GO:0052655">
    <property type="term" value="F:L-valine-2-oxoglutarate transaminase activity"/>
    <property type="evidence" value="ECO:0007669"/>
    <property type="project" value="RHEA"/>
</dbReference>
<dbReference type="GO" id="GO:0005737">
    <property type="term" value="C:cytoplasm"/>
    <property type="evidence" value="ECO:0007669"/>
    <property type="project" value="UniProtKB-ARBA"/>
</dbReference>
<dbReference type="GO" id="GO:0008652">
    <property type="term" value="P:amino acid biosynthetic process"/>
    <property type="evidence" value="ECO:0007669"/>
    <property type="project" value="UniProtKB-KW"/>
</dbReference>
<dbReference type="InterPro" id="IPR043131">
    <property type="entry name" value="BCAT-like_N"/>
</dbReference>
<keyword evidence="4 9" id="KW-0808">Transferase</keyword>
<dbReference type="FunFam" id="3.20.10.10:FF:000003">
    <property type="entry name" value="Branched-chain-amino-acid aminotransferase"/>
    <property type="match status" value="1"/>
</dbReference>
<evidence type="ECO:0000256" key="1">
    <source>
        <dbReference type="ARBA" id="ARBA00001933"/>
    </source>
</evidence>
<keyword evidence="5 8" id="KW-0663">Pyridoxal phosphate</keyword>
<dbReference type="InterPro" id="IPR001544">
    <property type="entry name" value="Aminotrans_IV"/>
</dbReference>
<comment type="catalytic activity">
    <reaction evidence="9">
        <text>L-valine + 2-oxoglutarate = 3-methyl-2-oxobutanoate + L-glutamate</text>
        <dbReference type="Rhea" id="RHEA:24813"/>
        <dbReference type="ChEBI" id="CHEBI:11851"/>
        <dbReference type="ChEBI" id="CHEBI:16810"/>
        <dbReference type="ChEBI" id="CHEBI:29985"/>
        <dbReference type="ChEBI" id="CHEBI:57762"/>
        <dbReference type="EC" id="2.6.1.42"/>
    </reaction>
</comment>
<dbReference type="InterPro" id="IPR033939">
    <property type="entry name" value="BCAT_family"/>
</dbReference>
<dbReference type="InterPro" id="IPR018300">
    <property type="entry name" value="Aminotrans_IV_CS"/>
</dbReference>
<dbReference type="EC" id="2.6.1.42" evidence="9"/>
<dbReference type="InterPro" id="IPR036038">
    <property type="entry name" value="Aminotransferase-like"/>
</dbReference>
<dbReference type="CDD" id="cd01557">
    <property type="entry name" value="BCAT_beta_family"/>
    <property type="match status" value="1"/>
</dbReference>
<organism evidence="10 11">
    <name type="scientific">Cuscuta australis</name>
    <dbReference type="NCBI Taxonomy" id="267555"/>
    <lineage>
        <taxon>Eukaryota</taxon>
        <taxon>Viridiplantae</taxon>
        <taxon>Streptophyta</taxon>
        <taxon>Embryophyta</taxon>
        <taxon>Tracheophyta</taxon>
        <taxon>Spermatophyta</taxon>
        <taxon>Magnoliopsida</taxon>
        <taxon>eudicotyledons</taxon>
        <taxon>Gunneridae</taxon>
        <taxon>Pentapetalae</taxon>
        <taxon>asterids</taxon>
        <taxon>lamiids</taxon>
        <taxon>Solanales</taxon>
        <taxon>Convolvulaceae</taxon>
        <taxon>Cuscuteae</taxon>
        <taxon>Cuscuta</taxon>
        <taxon>Cuscuta subgen. Grammica</taxon>
        <taxon>Cuscuta sect. Cleistogrammica</taxon>
    </lineage>
</organism>
<dbReference type="GO" id="GO:0009082">
    <property type="term" value="P:branched-chain amino acid biosynthetic process"/>
    <property type="evidence" value="ECO:0007669"/>
    <property type="project" value="UniProtKB-KW"/>
</dbReference>
<evidence type="ECO:0000256" key="9">
    <source>
        <dbReference type="RuleBase" id="RU004517"/>
    </source>
</evidence>
<dbReference type="GO" id="GO:0052656">
    <property type="term" value="F:L-isoleucine-2-oxoglutarate transaminase activity"/>
    <property type="evidence" value="ECO:0007669"/>
    <property type="project" value="RHEA"/>
</dbReference>
<evidence type="ECO:0000256" key="4">
    <source>
        <dbReference type="ARBA" id="ARBA00022679"/>
    </source>
</evidence>
<evidence type="ECO:0000256" key="6">
    <source>
        <dbReference type="PIRSR" id="PIRSR006468-1"/>
    </source>
</evidence>
<dbReference type="PROSITE" id="PS00770">
    <property type="entry name" value="AA_TRANSFER_CLASS_4"/>
    <property type="match status" value="1"/>
</dbReference>
<evidence type="ECO:0000313" key="11">
    <source>
        <dbReference type="Proteomes" id="UP000249390"/>
    </source>
</evidence>
<keyword evidence="9" id="KW-0100">Branched-chain amino acid biosynthesis</keyword>
<dbReference type="PANTHER" id="PTHR42825">
    <property type="entry name" value="AMINO ACID AMINOTRANSFERASE"/>
    <property type="match status" value="1"/>
</dbReference>
<evidence type="ECO:0000256" key="2">
    <source>
        <dbReference type="ARBA" id="ARBA00009320"/>
    </source>
</evidence>
<keyword evidence="9" id="KW-0028">Amino-acid biosynthesis</keyword>
<dbReference type="EMBL" id="NQVE01000194">
    <property type="protein sequence ID" value="RAL40591.1"/>
    <property type="molecule type" value="Genomic_DNA"/>
</dbReference>
<evidence type="ECO:0000256" key="8">
    <source>
        <dbReference type="RuleBase" id="RU004516"/>
    </source>
</evidence>
<feature type="modified residue" description="N6-(pyridoxal phosphate)lysine" evidence="6">
    <location>
        <position position="233"/>
    </location>
</feature>
<dbReference type="NCBIfam" id="TIGR01123">
    <property type="entry name" value="ilvE_II"/>
    <property type="match status" value="1"/>
</dbReference>
<dbReference type="PIRSF" id="PIRSF006468">
    <property type="entry name" value="BCAT1"/>
    <property type="match status" value="1"/>
</dbReference>
<gene>
    <name evidence="10" type="ORF">DM860_006661</name>
</gene>
<comment type="cofactor">
    <cofactor evidence="1 8">
        <name>pyridoxal 5'-phosphate</name>
        <dbReference type="ChEBI" id="CHEBI:597326"/>
    </cofactor>
</comment>
<dbReference type="Gene3D" id="3.30.470.10">
    <property type="match status" value="1"/>
</dbReference>
<protein>
    <recommendedName>
        <fullName evidence="9">Branched-chain-amino-acid aminotransferase</fullName>
        <ecNumber evidence="9">2.6.1.42</ecNumber>
    </recommendedName>
</protein>
<dbReference type="PANTHER" id="PTHR42825:SF29">
    <property type="entry name" value="BRANCHED-CHAIN-AMINO-ACID AMINOTRANSFERASE"/>
    <property type="match status" value="1"/>
</dbReference>
<dbReference type="GO" id="GO:0052654">
    <property type="term" value="F:L-leucine-2-oxoglutarate transaminase activity"/>
    <property type="evidence" value="ECO:0007669"/>
    <property type="project" value="RHEA"/>
</dbReference>
<evidence type="ECO:0000313" key="10">
    <source>
        <dbReference type="EMBL" id="RAL40591.1"/>
    </source>
</evidence>
<name>A0A328D8D8_9ASTE</name>
<dbReference type="InterPro" id="IPR005786">
    <property type="entry name" value="B_amino_transII"/>
</dbReference>
<proteinExistence type="inferred from homology"/>
<dbReference type="FunFam" id="3.30.470.10:FF:000003">
    <property type="entry name" value="Branched-chain-amino-acid aminotransferase"/>
    <property type="match status" value="1"/>
</dbReference>
<keyword evidence="11" id="KW-1185">Reference proteome</keyword>
<dbReference type="InterPro" id="IPR043132">
    <property type="entry name" value="BCAT-like_C"/>
</dbReference>
<keyword evidence="3 9" id="KW-0032">Aminotransferase</keyword>
<sequence>MFQGSSFLRRLINHSSPLAQLGGRRTLVSHATSSLRLAVDPYSGDEECADIDWDNIGFGPRPTDYMYVTKTGKDGRFGEGEEMKLSRFGGIELTPSAGVLNYGQGLFEGVKAYRREYGGVFVFRPAENGRRMQMGADRMCMPAPSLSHFVRAVKQTALANKRWIPPAGKGSLYVRPLLLGSGPVLGVAPAQEYTFIVFACPVANYFKEGSSSLNLYIEDEFHRATRGGAGGVKSVTNYAPVLKPIMRAKEKGFSEVLYLDSVHKRYIEEASASNIFIVKGKVVSTPPANGTILEGVTRKSIMDLARDQGFQVEERPIHVDELKEAEEVFCTGTAVGVCRVGSITYKGNRIEYKIGSENVVHKLSSGLAGIQSGTIEDKRGWVEEIGQ</sequence>
<comment type="catalytic activity">
    <reaction evidence="9">
        <text>L-leucine + 2-oxoglutarate = 4-methyl-2-oxopentanoate + L-glutamate</text>
        <dbReference type="Rhea" id="RHEA:18321"/>
        <dbReference type="ChEBI" id="CHEBI:16810"/>
        <dbReference type="ChEBI" id="CHEBI:17865"/>
        <dbReference type="ChEBI" id="CHEBI:29985"/>
        <dbReference type="ChEBI" id="CHEBI:57427"/>
        <dbReference type="EC" id="2.6.1.42"/>
    </reaction>
</comment>
<accession>A0A328D8D8</accession>
<dbReference type="Pfam" id="PF01063">
    <property type="entry name" value="Aminotran_4"/>
    <property type="match status" value="1"/>
</dbReference>
<evidence type="ECO:0000256" key="3">
    <source>
        <dbReference type="ARBA" id="ARBA00022576"/>
    </source>
</evidence>
<reference evidence="10 11" key="1">
    <citation type="submission" date="2018-06" db="EMBL/GenBank/DDBJ databases">
        <title>The Genome of Cuscuta australis (Dodder) Provides Insight into the Evolution of Plant Parasitism.</title>
        <authorList>
            <person name="Liu H."/>
        </authorList>
    </citation>
    <scope>NUCLEOTIDE SEQUENCE [LARGE SCALE GENOMIC DNA]</scope>
    <source>
        <strain evidence="11">cv. Yunnan</strain>
        <tissue evidence="10">Vines</tissue>
    </source>
</reference>
<dbReference type="AlphaFoldDB" id="A0A328D8D8"/>
<dbReference type="NCBIfam" id="NF009897">
    <property type="entry name" value="PRK13357.1"/>
    <property type="match status" value="1"/>
</dbReference>